<dbReference type="STRING" id="121292.AU252_05160"/>
<accession>A0A0U3F9Y0</accession>
<protein>
    <submittedName>
        <fullName evidence="5">Uncharacterized protein</fullName>
    </submittedName>
</protein>
<evidence type="ECO:0000256" key="1">
    <source>
        <dbReference type="SAM" id="MobiDB-lite"/>
    </source>
</evidence>
<evidence type="ECO:0000313" key="6">
    <source>
        <dbReference type="Proteomes" id="UP000065151"/>
    </source>
</evidence>
<dbReference type="Pfam" id="PF25796">
    <property type="entry name" value="BREX_BrxC_4th"/>
    <property type="match status" value="1"/>
</dbReference>
<dbReference type="InterPro" id="IPR058038">
    <property type="entry name" value="BREX_BrxC_wHTH"/>
</dbReference>
<proteinExistence type="predicted"/>
<dbReference type="InterPro" id="IPR058036">
    <property type="entry name" value="BREX_BrxC_4th"/>
</dbReference>
<feature type="domain" description="Probable ATP-binding protein BrxC alpha-helical" evidence="3">
    <location>
        <begin position="864"/>
        <end position="981"/>
    </location>
</feature>
<dbReference type="InterPro" id="IPR058037">
    <property type="entry name" value="BREX_BrxC_helical"/>
</dbReference>
<dbReference type="Proteomes" id="UP000065151">
    <property type="component" value="Chromosome"/>
</dbReference>
<organism evidence="5">
    <name type="scientific">Pseudarthrobacter sulfonivorans</name>
    <dbReference type="NCBI Taxonomy" id="121292"/>
    <lineage>
        <taxon>Bacteria</taxon>
        <taxon>Bacillati</taxon>
        <taxon>Actinomycetota</taxon>
        <taxon>Actinomycetes</taxon>
        <taxon>Micrococcales</taxon>
        <taxon>Micrococcaceae</taxon>
        <taxon>Pseudarthrobacter</taxon>
    </lineage>
</organism>
<evidence type="ECO:0000259" key="2">
    <source>
        <dbReference type="Pfam" id="PF25791"/>
    </source>
</evidence>
<dbReference type="InterPro" id="IPR047679">
    <property type="entry name" value="BREX_BrxC"/>
</dbReference>
<feature type="domain" description="Probable ATP-binding protein BrxC 4th six-stranded beta-sheet" evidence="4">
    <location>
        <begin position="559"/>
        <end position="729"/>
    </location>
</feature>
<dbReference type="Pfam" id="PF25791">
    <property type="entry name" value="WHD_BREX_BrxC"/>
    <property type="match status" value="1"/>
</dbReference>
<sequence>MLHDIFAKDISRTIEGVVKADDESQIDTEVSEYVLTNEASQRMESLLDAYINYAGANGAWVSGFFGSGKSHMLKMLAHLLGDVDGQEVSRDQVVDSFIEKTDGNAILRAAIEKSRQIPAKSILFNIDQKATLQSKDQPDALLSVFVKVFNESCGFYGQLGHVAKFERDLVKEELFESFKAAYKEISSKTWDEGRTLGILQEGNIAKAYARVTGHDETAPTQILSKYRAEYSISIEDFANDVKEWLDGQDGNYHLNFFVDEVGQFIADNTKLMLNLQTVAETLATRCNGRAWVLVTSQEDVDAVIGDRTSKQGNDFSKIQARFKNRVKLTSADVEEVIQKRLLDKTASGSIQLGGIYAAEANNFKTLFDFADGSRKYRIFQDEEHFTSSYPFITYQYTLFQDALKGLSAHNAFEGNNLAVGARSMLGVFQDVIQQLQDTPVGELATFDRMFEGIRHSLKSQLQGAIITAEDHVSQQNKFAVQVLKALFLVKYVPDFKATPRNLTILMYSRFGLNMVDFSNKVKDALNLLEQQTYIQLNGSTYEYLTSDEKDIEQEIKSVELDSTKFGSEFAGFLTGDILKSAKVRYVSNGQDFPFGVRLDDGPYGQQKELTLHFISPEYEYADSLETLKAHSSGKDELRVVIANDGRLMADLRLYLRTEKYLKLKSSSQQSDAVRHILEVKGRQLAERRKEVVGRLRSLIAKATLVANASEIAVTSEDPAVRIDLAFQDLIARTYPMLSMLGSTKFTDDQMQKNLKVLDGALESDTAQMLSAGEQEILNWVTLQNAQAAKVTVKTVDEHFVQKPYGWSTIAIQVQLARLIGLGKVAVSRDGVKLARTEAGSDLKNTARFPVLVLTVPVAYRSADVRALADFYKDFFLEPQPTADSLELAAATKARLQSLHDKLKSDQAMFHYPFMGSLSAAVESLAKVCGHADDWYLTSFRAHMDELQDVKSDLVDPIESFLNGQQRKIYDDGATLLRGEQANLAQIESELPGIIEGLLDDPMIFRGGKIPALNTQLQQLRVALEVAVDAARTAAQDAVGKAASAVTASDHFRKATDEAQAAVLKRIQSFKSGIATEKQVVTLKGKASAFHDEVKPGLFQILAQSPKQPTTEPPSDPNGDPEPKKVVKIVPFGSLELDSDIQLIETADDVEDFVDAIRRALNAEISSGTKVTP</sequence>
<evidence type="ECO:0000259" key="4">
    <source>
        <dbReference type="Pfam" id="PF25796"/>
    </source>
</evidence>
<reference evidence="5 6" key="1">
    <citation type="submission" date="2015-12" db="EMBL/GenBank/DDBJ databases">
        <authorList>
            <person name="Shamseldin A."/>
            <person name="Moawad H."/>
            <person name="Abd El-Rahim W.M."/>
            <person name="Sadowsky M.J."/>
        </authorList>
    </citation>
    <scope>NUCLEOTIDE SEQUENCE [LARGE SCALE GENOMIC DNA]</scope>
    <source>
        <strain evidence="5 6">Ar51</strain>
    </source>
</reference>
<evidence type="ECO:0000313" key="5">
    <source>
        <dbReference type="EMBL" id="ALV40633.1"/>
    </source>
</evidence>
<name>A0A0U3F9Y0_9MICC</name>
<gene>
    <name evidence="5" type="ORF">AU252_05160</name>
</gene>
<dbReference type="NCBIfam" id="NF033441">
    <property type="entry name" value="BREX_BrxC"/>
    <property type="match status" value="1"/>
</dbReference>
<feature type="region of interest" description="Disordered" evidence="1">
    <location>
        <begin position="1104"/>
        <end position="1124"/>
    </location>
</feature>
<dbReference type="AlphaFoldDB" id="A0A0U3F9Y0"/>
<dbReference type="KEGG" id="psul:AU252_05160"/>
<dbReference type="EMBL" id="CP013747">
    <property type="protein sequence ID" value="ALV40633.1"/>
    <property type="molecule type" value="Genomic_DNA"/>
</dbReference>
<feature type="domain" description="Probable ATP-binding protein BrxC winged helix-turn-helix" evidence="2">
    <location>
        <begin position="772"/>
        <end position="836"/>
    </location>
</feature>
<dbReference type="Pfam" id="PF25792">
    <property type="entry name" value="BREX_BrxC_helical"/>
    <property type="match status" value="1"/>
</dbReference>
<evidence type="ECO:0000259" key="3">
    <source>
        <dbReference type="Pfam" id="PF25792"/>
    </source>
</evidence>